<evidence type="ECO:0000313" key="3">
    <source>
        <dbReference type="Proteomes" id="UP000324222"/>
    </source>
</evidence>
<accession>A0A5B7JAB5</accession>
<sequence>MVPQPEQQAHQEPVHPGRGESVMRPSPVTTRQSQRDGFIHHSHSPSPVPSSSQPANPADLRPAASERSTQA</sequence>
<reference evidence="2 3" key="1">
    <citation type="submission" date="2019-05" db="EMBL/GenBank/DDBJ databases">
        <title>Another draft genome of Portunus trituberculatus and its Hox gene families provides insights of decapod evolution.</title>
        <authorList>
            <person name="Jeong J.-H."/>
            <person name="Song I."/>
            <person name="Kim S."/>
            <person name="Choi T."/>
            <person name="Kim D."/>
            <person name="Ryu S."/>
            <person name="Kim W."/>
        </authorList>
    </citation>
    <scope>NUCLEOTIDE SEQUENCE [LARGE SCALE GENOMIC DNA]</scope>
    <source>
        <tissue evidence="2">Muscle</tissue>
    </source>
</reference>
<protein>
    <submittedName>
        <fullName evidence="2">Uncharacterized protein</fullName>
    </submittedName>
</protein>
<comment type="caution">
    <text evidence="2">The sequence shown here is derived from an EMBL/GenBank/DDBJ whole genome shotgun (WGS) entry which is preliminary data.</text>
</comment>
<name>A0A5B7JAB5_PORTR</name>
<feature type="region of interest" description="Disordered" evidence="1">
    <location>
        <begin position="1"/>
        <end position="71"/>
    </location>
</feature>
<feature type="compositionally biased region" description="Polar residues" evidence="1">
    <location>
        <begin position="1"/>
        <end position="10"/>
    </location>
</feature>
<gene>
    <name evidence="2" type="ORF">E2C01_085974</name>
</gene>
<dbReference type="AlphaFoldDB" id="A0A5B7JAB5"/>
<dbReference type="Proteomes" id="UP000324222">
    <property type="component" value="Unassembled WGS sequence"/>
</dbReference>
<dbReference type="EMBL" id="VSRR010086154">
    <property type="protein sequence ID" value="MPC90966.1"/>
    <property type="molecule type" value="Genomic_DNA"/>
</dbReference>
<organism evidence="2 3">
    <name type="scientific">Portunus trituberculatus</name>
    <name type="common">Swimming crab</name>
    <name type="synonym">Neptunus trituberculatus</name>
    <dbReference type="NCBI Taxonomy" id="210409"/>
    <lineage>
        <taxon>Eukaryota</taxon>
        <taxon>Metazoa</taxon>
        <taxon>Ecdysozoa</taxon>
        <taxon>Arthropoda</taxon>
        <taxon>Crustacea</taxon>
        <taxon>Multicrustacea</taxon>
        <taxon>Malacostraca</taxon>
        <taxon>Eumalacostraca</taxon>
        <taxon>Eucarida</taxon>
        <taxon>Decapoda</taxon>
        <taxon>Pleocyemata</taxon>
        <taxon>Brachyura</taxon>
        <taxon>Eubrachyura</taxon>
        <taxon>Portunoidea</taxon>
        <taxon>Portunidae</taxon>
        <taxon>Portuninae</taxon>
        <taxon>Portunus</taxon>
    </lineage>
</organism>
<keyword evidence="3" id="KW-1185">Reference proteome</keyword>
<evidence type="ECO:0000313" key="2">
    <source>
        <dbReference type="EMBL" id="MPC90966.1"/>
    </source>
</evidence>
<proteinExistence type="predicted"/>
<evidence type="ECO:0000256" key="1">
    <source>
        <dbReference type="SAM" id="MobiDB-lite"/>
    </source>
</evidence>